<sequence>MQLDHGCEVVTGWIRSKRSNGEGTKPKSRRSTHENWPEKGSKKGVKNWLKVRQRLRRHLCPKNNPPQIE</sequence>
<accession>A0AAE1E146</accession>
<feature type="region of interest" description="Disordered" evidence="1">
    <location>
        <begin position="14"/>
        <end position="46"/>
    </location>
</feature>
<evidence type="ECO:0000313" key="2">
    <source>
        <dbReference type="EMBL" id="KAK3790142.1"/>
    </source>
</evidence>
<name>A0AAE1E146_9GAST</name>
<gene>
    <name evidence="2" type="ORF">RRG08_056573</name>
</gene>
<organism evidence="2 3">
    <name type="scientific">Elysia crispata</name>
    <name type="common">lettuce slug</name>
    <dbReference type="NCBI Taxonomy" id="231223"/>
    <lineage>
        <taxon>Eukaryota</taxon>
        <taxon>Metazoa</taxon>
        <taxon>Spiralia</taxon>
        <taxon>Lophotrochozoa</taxon>
        <taxon>Mollusca</taxon>
        <taxon>Gastropoda</taxon>
        <taxon>Heterobranchia</taxon>
        <taxon>Euthyneura</taxon>
        <taxon>Panpulmonata</taxon>
        <taxon>Sacoglossa</taxon>
        <taxon>Placobranchoidea</taxon>
        <taxon>Plakobranchidae</taxon>
        <taxon>Elysia</taxon>
    </lineage>
</organism>
<reference evidence="2" key="1">
    <citation type="journal article" date="2023" name="G3 (Bethesda)">
        <title>A reference genome for the long-term kleptoplast-retaining sea slug Elysia crispata morphotype clarki.</title>
        <authorList>
            <person name="Eastman K.E."/>
            <person name="Pendleton A.L."/>
            <person name="Shaikh M.A."/>
            <person name="Suttiyut T."/>
            <person name="Ogas R."/>
            <person name="Tomko P."/>
            <person name="Gavelis G."/>
            <person name="Widhalm J.R."/>
            <person name="Wisecaver J.H."/>
        </authorList>
    </citation>
    <scope>NUCLEOTIDE SEQUENCE</scope>
    <source>
        <strain evidence="2">ECLA1</strain>
    </source>
</reference>
<dbReference type="Proteomes" id="UP001283361">
    <property type="component" value="Unassembled WGS sequence"/>
</dbReference>
<comment type="caution">
    <text evidence="2">The sequence shown here is derived from an EMBL/GenBank/DDBJ whole genome shotgun (WGS) entry which is preliminary data.</text>
</comment>
<protein>
    <submittedName>
        <fullName evidence="2">Uncharacterized protein</fullName>
    </submittedName>
</protein>
<proteinExistence type="predicted"/>
<evidence type="ECO:0000256" key="1">
    <source>
        <dbReference type="SAM" id="MobiDB-lite"/>
    </source>
</evidence>
<dbReference type="AlphaFoldDB" id="A0AAE1E146"/>
<dbReference type="EMBL" id="JAWDGP010001573">
    <property type="protein sequence ID" value="KAK3790142.1"/>
    <property type="molecule type" value="Genomic_DNA"/>
</dbReference>
<evidence type="ECO:0000313" key="3">
    <source>
        <dbReference type="Proteomes" id="UP001283361"/>
    </source>
</evidence>
<feature type="compositionally biased region" description="Basic and acidic residues" evidence="1">
    <location>
        <begin position="31"/>
        <end position="41"/>
    </location>
</feature>
<keyword evidence="3" id="KW-1185">Reference proteome</keyword>